<dbReference type="Proteomes" id="UP000800041">
    <property type="component" value="Unassembled WGS sequence"/>
</dbReference>
<keyword evidence="4 5" id="KW-0413">Isomerase</keyword>
<accession>A0A6G1GVI5</accession>
<comment type="similarity">
    <text evidence="2 5">Belongs to the glucose-6-phosphate 1-epimerase family.</text>
</comment>
<dbReference type="PIRSF" id="PIRSF016020">
    <property type="entry name" value="PHexose_mutarotase"/>
    <property type="match status" value="1"/>
</dbReference>
<evidence type="ECO:0000313" key="10">
    <source>
        <dbReference type="Proteomes" id="UP000800041"/>
    </source>
</evidence>
<sequence length="317" mass="34180">MVDRPNKPSAISPTTMSPQPTVTIADDNSTVTAKLPSGEEVTVLLHGATVLSWKAAGGQELLWLSEGAVLDGSKPVRGGIPLVFPVFGPPPKNHATSSLPQHGFARSSRWEYLGKSSTEAQSTTSDNSIKLDFGLYSTALSAEARKAWPYDFGLVYSVTLSKEGLQTMVTVQNEGKEAFEFQVLLHTYFRVKDISKTTVTGLAGLPFIDKVANATQGNPAPTVTFSGEVDRVYTNIPQSTTSILDADGKPYIDVVRDNLSDTVVWNPWTEKAKGMGDFQPKDGFKHMVCVEAGAVEGWTKLEAGETWEGGMLAKSHL</sequence>
<dbReference type="GO" id="GO:0047938">
    <property type="term" value="F:glucose-6-phosphate 1-epimerase activity"/>
    <property type="evidence" value="ECO:0007669"/>
    <property type="project" value="UniProtKB-UniRule"/>
</dbReference>
<evidence type="ECO:0000256" key="2">
    <source>
        <dbReference type="ARBA" id="ARBA00005866"/>
    </source>
</evidence>
<evidence type="ECO:0000256" key="1">
    <source>
        <dbReference type="ARBA" id="ARBA00001096"/>
    </source>
</evidence>
<dbReference type="OrthoDB" id="1659429at2759"/>
<feature type="compositionally biased region" description="Polar residues" evidence="8">
    <location>
        <begin position="9"/>
        <end position="23"/>
    </location>
</feature>
<comment type="catalytic activity">
    <reaction evidence="1">
        <text>alpha-D-glucose 6-phosphate = beta-D-glucose 6-phosphate</text>
        <dbReference type="Rhea" id="RHEA:16249"/>
        <dbReference type="ChEBI" id="CHEBI:58225"/>
        <dbReference type="ChEBI" id="CHEBI:58247"/>
        <dbReference type="EC" id="5.1.3.15"/>
    </reaction>
</comment>
<comment type="function">
    <text evidence="5">Catalyzes the interconversion between the alpha and beta anomers from at least three hexose 6-phosphate sugars (Glc6P, Gal6P, and Man6P).</text>
</comment>
<reference evidence="9" key="1">
    <citation type="journal article" date="2020" name="Stud. Mycol.">
        <title>101 Dothideomycetes genomes: a test case for predicting lifestyles and emergence of pathogens.</title>
        <authorList>
            <person name="Haridas S."/>
            <person name="Albert R."/>
            <person name="Binder M."/>
            <person name="Bloem J."/>
            <person name="Labutti K."/>
            <person name="Salamov A."/>
            <person name="Andreopoulos B."/>
            <person name="Baker S."/>
            <person name="Barry K."/>
            <person name="Bills G."/>
            <person name="Bluhm B."/>
            <person name="Cannon C."/>
            <person name="Castanera R."/>
            <person name="Culley D."/>
            <person name="Daum C."/>
            <person name="Ezra D."/>
            <person name="Gonzalez J."/>
            <person name="Henrissat B."/>
            <person name="Kuo A."/>
            <person name="Liang C."/>
            <person name="Lipzen A."/>
            <person name="Lutzoni F."/>
            <person name="Magnuson J."/>
            <person name="Mondo S."/>
            <person name="Nolan M."/>
            <person name="Ohm R."/>
            <person name="Pangilinan J."/>
            <person name="Park H.-J."/>
            <person name="Ramirez L."/>
            <person name="Alfaro M."/>
            <person name="Sun H."/>
            <person name="Tritt A."/>
            <person name="Yoshinaga Y."/>
            <person name="Zwiers L.-H."/>
            <person name="Turgeon B."/>
            <person name="Goodwin S."/>
            <person name="Spatafora J."/>
            <person name="Crous P."/>
            <person name="Grigoriev I."/>
        </authorList>
    </citation>
    <scope>NUCLEOTIDE SEQUENCE</scope>
    <source>
        <strain evidence="9">CBS 113979</strain>
    </source>
</reference>
<dbReference type="Gene3D" id="2.70.98.10">
    <property type="match status" value="1"/>
</dbReference>
<dbReference type="SUPFAM" id="SSF74650">
    <property type="entry name" value="Galactose mutarotase-like"/>
    <property type="match status" value="1"/>
</dbReference>
<evidence type="ECO:0000256" key="6">
    <source>
        <dbReference type="PIRSR" id="PIRSR016020-1"/>
    </source>
</evidence>
<dbReference type="GO" id="GO:0030246">
    <property type="term" value="F:carbohydrate binding"/>
    <property type="evidence" value="ECO:0007669"/>
    <property type="project" value="UniProtKB-UniRule"/>
</dbReference>
<dbReference type="EMBL" id="ML977165">
    <property type="protein sequence ID" value="KAF1984971.1"/>
    <property type="molecule type" value="Genomic_DNA"/>
</dbReference>
<evidence type="ECO:0000256" key="4">
    <source>
        <dbReference type="ARBA" id="ARBA00023235"/>
    </source>
</evidence>
<dbReference type="Pfam" id="PF01263">
    <property type="entry name" value="Aldose_epim"/>
    <property type="match status" value="1"/>
</dbReference>
<dbReference type="InterPro" id="IPR008183">
    <property type="entry name" value="Aldose_1/G6P_1-epimerase"/>
</dbReference>
<dbReference type="AlphaFoldDB" id="A0A6G1GVI5"/>
<dbReference type="GO" id="GO:0005975">
    <property type="term" value="P:carbohydrate metabolic process"/>
    <property type="evidence" value="ECO:0007669"/>
    <property type="project" value="InterPro"/>
</dbReference>
<proteinExistence type="inferred from homology"/>
<feature type="binding site" evidence="7">
    <location>
        <position position="77"/>
    </location>
    <ligand>
        <name>substrate</name>
    </ligand>
</feature>
<organism evidence="9 10">
    <name type="scientific">Aulographum hederae CBS 113979</name>
    <dbReference type="NCBI Taxonomy" id="1176131"/>
    <lineage>
        <taxon>Eukaryota</taxon>
        <taxon>Fungi</taxon>
        <taxon>Dikarya</taxon>
        <taxon>Ascomycota</taxon>
        <taxon>Pezizomycotina</taxon>
        <taxon>Dothideomycetes</taxon>
        <taxon>Pleosporomycetidae</taxon>
        <taxon>Aulographales</taxon>
        <taxon>Aulographaceae</taxon>
    </lineage>
</organism>
<feature type="active site" evidence="6">
    <location>
        <position position="186"/>
    </location>
</feature>
<evidence type="ECO:0000313" key="9">
    <source>
        <dbReference type="EMBL" id="KAF1984971.1"/>
    </source>
</evidence>
<dbReference type="CDD" id="cd09020">
    <property type="entry name" value="D-hex-6-P-epi_like"/>
    <property type="match status" value="1"/>
</dbReference>
<dbReference type="InterPro" id="IPR014718">
    <property type="entry name" value="GH-type_carb-bd"/>
</dbReference>
<evidence type="ECO:0000256" key="8">
    <source>
        <dbReference type="SAM" id="MobiDB-lite"/>
    </source>
</evidence>
<protein>
    <recommendedName>
        <fullName evidence="3 5">Glucose-6-phosphate 1-epimerase</fullName>
        <ecNumber evidence="3 5">5.1.3.15</ecNumber>
    </recommendedName>
</protein>
<evidence type="ECO:0000256" key="7">
    <source>
        <dbReference type="PIRSR" id="PIRSR016020-2"/>
    </source>
</evidence>
<feature type="region of interest" description="Disordered" evidence="8">
    <location>
        <begin position="1"/>
        <end position="23"/>
    </location>
</feature>
<dbReference type="EC" id="5.1.3.15" evidence="3 5"/>
<dbReference type="InterPro" id="IPR011013">
    <property type="entry name" value="Gal_mutarotase_sf_dom"/>
</dbReference>
<dbReference type="GO" id="GO:0005737">
    <property type="term" value="C:cytoplasm"/>
    <property type="evidence" value="ECO:0007669"/>
    <property type="project" value="TreeGrafter"/>
</dbReference>
<gene>
    <name evidence="9" type="ORF">K402DRAFT_395338</name>
</gene>
<name>A0A6G1GVI5_9PEZI</name>
<evidence type="ECO:0000256" key="5">
    <source>
        <dbReference type="PIRNR" id="PIRNR016020"/>
    </source>
</evidence>
<dbReference type="PANTHER" id="PTHR11122:SF13">
    <property type="entry name" value="GLUCOSE-6-PHOSPHATE 1-EPIMERASE"/>
    <property type="match status" value="1"/>
</dbReference>
<keyword evidence="10" id="KW-1185">Reference proteome</keyword>
<feature type="binding site" evidence="7">
    <location>
        <position position="106"/>
    </location>
    <ligand>
        <name>substrate</name>
    </ligand>
</feature>
<dbReference type="InterPro" id="IPR025532">
    <property type="entry name" value="G6P_1-epimerase"/>
</dbReference>
<dbReference type="PANTHER" id="PTHR11122">
    <property type="entry name" value="APOSPORY-ASSOCIATED PROTEIN C-RELATED"/>
    <property type="match status" value="1"/>
</dbReference>
<evidence type="ECO:0000256" key="3">
    <source>
        <dbReference type="ARBA" id="ARBA00012083"/>
    </source>
</evidence>
<feature type="active site" evidence="6">
    <location>
        <position position="291"/>
    </location>
</feature>
<feature type="binding site" evidence="7">
    <location>
        <position position="101"/>
    </location>
    <ligand>
        <name>substrate</name>
    </ligand>
</feature>